<dbReference type="RefSeq" id="WP_282588276.1">
    <property type="nucleotide sequence ID" value="NZ_JAMOIM010000035.1"/>
</dbReference>
<dbReference type="PANTHER" id="PTHR30537">
    <property type="entry name" value="HTH-TYPE TRANSCRIPTIONAL REGULATOR"/>
    <property type="match status" value="1"/>
</dbReference>
<keyword evidence="4" id="KW-0804">Transcription</keyword>
<organism evidence="6 7">
    <name type="scientific">Lichenifustis flavocetrariae</name>
    <dbReference type="NCBI Taxonomy" id="2949735"/>
    <lineage>
        <taxon>Bacteria</taxon>
        <taxon>Pseudomonadati</taxon>
        <taxon>Pseudomonadota</taxon>
        <taxon>Alphaproteobacteria</taxon>
        <taxon>Hyphomicrobiales</taxon>
        <taxon>Lichenihabitantaceae</taxon>
        <taxon>Lichenifustis</taxon>
    </lineage>
</organism>
<proteinExistence type="inferred from homology"/>
<feature type="domain" description="HTH lysR-type" evidence="5">
    <location>
        <begin position="2"/>
        <end position="59"/>
    </location>
</feature>
<dbReference type="InterPro" id="IPR005119">
    <property type="entry name" value="LysR_subst-bd"/>
</dbReference>
<dbReference type="InterPro" id="IPR000847">
    <property type="entry name" value="LysR_HTH_N"/>
</dbReference>
<reference evidence="6" key="1">
    <citation type="submission" date="2022-05" db="EMBL/GenBank/DDBJ databases">
        <authorList>
            <person name="Pankratov T."/>
        </authorList>
    </citation>
    <scope>NUCLEOTIDE SEQUENCE</scope>
    <source>
        <strain evidence="6">BP6-180914</strain>
    </source>
</reference>
<dbReference type="Gene3D" id="3.40.190.290">
    <property type="match status" value="1"/>
</dbReference>
<gene>
    <name evidence="6" type="ORF">M8523_28485</name>
</gene>
<dbReference type="AlphaFoldDB" id="A0AA42CQY2"/>
<dbReference type="InterPro" id="IPR058163">
    <property type="entry name" value="LysR-type_TF_proteobact-type"/>
</dbReference>
<protein>
    <submittedName>
        <fullName evidence="6">LysR family transcriptional regulator</fullName>
    </submittedName>
</protein>
<dbReference type="GO" id="GO:0006351">
    <property type="term" value="P:DNA-templated transcription"/>
    <property type="evidence" value="ECO:0007669"/>
    <property type="project" value="TreeGrafter"/>
</dbReference>
<dbReference type="SUPFAM" id="SSF46785">
    <property type="entry name" value="Winged helix' DNA-binding domain"/>
    <property type="match status" value="1"/>
</dbReference>
<dbReference type="Proteomes" id="UP001165667">
    <property type="component" value="Unassembled WGS sequence"/>
</dbReference>
<sequence>MLDWDDLRFFLAVARLGSLSGAAKQLHVAQSTVGRRLNSLETSLGVRLLNRTPDGYVPTPAGEDVRKQAELVEAEALALERQVVGRDLRMAGPVRVTCAETIASNLVAPCLGTLYETQPDIMVELIPNPRELSLSMREADISIRLRQPEQHDLLVSRIGTLAFGLYASPGYLERHGECDYDAGCAGHRLITQLEGIQDATQTDWLAELAPRARIAMQTSSHAAALAAAKQGGGLASLVRYCADAEPGLVRLKTPPLPTQIPSTGIWQVVHKDNRDTPRIRAALDHITKWVRQRGDELNPVQDETELAPAA</sequence>
<evidence type="ECO:0000259" key="5">
    <source>
        <dbReference type="PROSITE" id="PS50931"/>
    </source>
</evidence>
<evidence type="ECO:0000256" key="1">
    <source>
        <dbReference type="ARBA" id="ARBA00009437"/>
    </source>
</evidence>
<comment type="caution">
    <text evidence="6">The sequence shown here is derived from an EMBL/GenBank/DDBJ whole genome shotgun (WGS) entry which is preliminary data.</text>
</comment>
<dbReference type="InterPro" id="IPR036388">
    <property type="entry name" value="WH-like_DNA-bd_sf"/>
</dbReference>
<dbReference type="EMBL" id="JAMOIM010000035">
    <property type="protein sequence ID" value="MCW6511900.1"/>
    <property type="molecule type" value="Genomic_DNA"/>
</dbReference>
<dbReference type="InterPro" id="IPR036390">
    <property type="entry name" value="WH_DNA-bd_sf"/>
</dbReference>
<dbReference type="PRINTS" id="PR00039">
    <property type="entry name" value="HTHLYSR"/>
</dbReference>
<dbReference type="Pfam" id="PF03466">
    <property type="entry name" value="LysR_substrate"/>
    <property type="match status" value="1"/>
</dbReference>
<dbReference type="PROSITE" id="PS50931">
    <property type="entry name" value="HTH_LYSR"/>
    <property type="match status" value="1"/>
</dbReference>
<keyword evidence="3" id="KW-0238">DNA-binding</keyword>
<accession>A0AA42CQY2</accession>
<dbReference type="Gene3D" id="1.10.10.10">
    <property type="entry name" value="Winged helix-like DNA-binding domain superfamily/Winged helix DNA-binding domain"/>
    <property type="match status" value="1"/>
</dbReference>
<name>A0AA42CQY2_9HYPH</name>
<evidence type="ECO:0000256" key="4">
    <source>
        <dbReference type="ARBA" id="ARBA00023163"/>
    </source>
</evidence>
<evidence type="ECO:0000313" key="7">
    <source>
        <dbReference type="Proteomes" id="UP001165667"/>
    </source>
</evidence>
<dbReference type="GO" id="GO:0003700">
    <property type="term" value="F:DNA-binding transcription factor activity"/>
    <property type="evidence" value="ECO:0007669"/>
    <property type="project" value="InterPro"/>
</dbReference>
<dbReference type="GO" id="GO:0043565">
    <property type="term" value="F:sequence-specific DNA binding"/>
    <property type="evidence" value="ECO:0007669"/>
    <property type="project" value="TreeGrafter"/>
</dbReference>
<dbReference type="SUPFAM" id="SSF53850">
    <property type="entry name" value="Periplasmic binding protein-like II"/>
    <property type="match status" value="1"/>
</dbReference>
<evidence type="ECO:0000313" key="6">
    <source>
        <dbReference type="EMBL" id="MCW6511900.1"/>
    </source>
</evidence>
<evidence type="ECO:0000256" key="2">
    <source>
        <dbReference type="ARBA" id="ARBA00023015"/>
    </source>
</evidence>
<comment type="similarity">
    <text evidence="1">Belongs to the LysR transcriptional regulatory family.</text>
</comment>
<keyword evidence="2" id="KW-0805">Transcription regulation</keyword>
<evidence type="ECO:0000256" key="3">
    <source>
        <dbReference type="ARBA" id="ARBA00023125"/>
    </source>
</evidence>
<keyword evidence="7" id="KW-1185">Reference proteome</keyword>
<dbReference type="Pfam" id="PF00126">
    <property type="entry name" value="HTH_1"/>
    <property type="match status" value="1"/>
</dbReference>
<dbReference type="PANTHER" id="PTHR30537:SF3">
    <property type="entry name" value="TRANSCRIPTIONAL REGULATORY PROTEIN"/>
    <property type="match status" value="1"/>
</dbReference>